<proteinExistence type="predicted"/>
<name>A0A0H5PZ12_9ZZZZ</name>
<protein>
    <recommendedName>
        <fullName evidence="3">PilZ domain-containing protein</fullName>
    </recommendedName>
</protein>
<evidence type="ECO:0000256" key="1">
    <source>
        <dbReference type="SAM" id="MobiDB-lite"/>
    </source>
</evidence>
<dbReference type="AlphaFoldDB" id="A0A0H5PZ12"/>
<evidence type="ECO:0008006" key="3">
    <source>
        <dbReference type="Google" id="ProtNLM"/>
    </source>
</evidence>
<feature type="region of interest" description="Disordered" evidence="1">
    <location>
        <begin position="1"/>
        <end position="26"/>
    </location>
</feature>
<accession>A0A0H5PZ12</accession>
<geneLocation type="plasmid" evidence="2">
    <name>pRGRH0251</name>
</geneLocation>
<dbReference type="EMBL" id="LN852924">
    <property type="protein sequence ID" value="CRY94425.1"/>
    <property type="molecule type" value="Genomic_DNA"/>
</dbReference>
<sequence>MKSPEGEPVAGRSFIQTKDVSEGGVSCGLAEQTEIRL</sequence>
<keyword evidence="2" id="KW-0614">Plasmid</keyword>
<reference evidence="2" key="1">
    <citation type="submission" date="2015-06" db="EMBL/GenBank/DDBJ databases">
        <authorList>
            <person name="Joergensen T."/>
        </authorList>
    </citation>
    <scope>NUCLEOTIDE SEQUENCE</scope>
    <source>
        <plasmid evidence="2">pRGRH0251</plasmid>
    </source>
</reference>
<organism evidence="2">
    <name type="scientific">uncultured prokaryote</name>
    <dbReference type="NCBI Taxonomy" id="198431"/>
    <lineage>
        <taxon>unclassified sequences</taxon>
        <taxon>environmental samples</taxon>
    </lineage>
</organism>
<reference evidence="2" key="2">
    <citation type="submission" date="2015-07" db="EMBL/GenBank/DDBJ databases">
        <title>Plasmids, circular viruses and viroids from rat gut.</title>
        <authorList>
            <person name="Jorgensen T.J."/>
            <person name="Hansen M.A."/>
            <person name="Xu Z."/>
            <person name="Tabak M.A."/>
            <person name="Sorensen S.J."/>
            <person name="Hansen L.H."/>
        </authorList>
    </citation>
    <scope>NUCLEOTIDE SEQUENCE</scope>
    <source>
        <plasmid evidence="2">pRGRH0251</plasmid>
    </source>
</reference>
<evidence type="ECO:0000313" key="2">
    <source>
        <dbReference type="EMBL" id="CRY94425.1"/>
    </source>
</evidence>